<feature type="region of interest" description="Disordered" evidence="1">
    <location>
        <begin position="1"/>
        <end position="35"/>
    </location>
</feature>
<dbReference type="Proteomes" id="UP001164929">
    <property type="component" value="Chromosome 8"/>
</dbReference>
<evidence type="ECO:0000256" key="1">
    <source>
        <dbReference type="SAM" id="MobiDB-lite"/>
    </source>
</evidence>
<evidence type="ECO:0000313" key="5">
    <source>
        <dbReference type="Proteomes" id="UP001164929"/>
    </source>
</evidence>
<dbReference type="EMBL" id="JAQIZT010000008">
    <property type="protein sequence ID" value="KAJ6989502.1"/>
    <property type="molecule type" value="Genomic_DNA"/>
</dbReference>
<comment type="caution">
    <text evidence="3">The sequence shown here is derived from an EMBL/GenBank/DDBJ whole genome shotgun (WGS) entry which is preliminary data.</text>
</comment>
<feature type="region of interest" description="Disordered" evidence="1">
    <location>
        <begin position="52"/>
        <end position="72"/>
    </location>
</feature>
<feature type="compositionally biased region" description="Basic and acidic residues" evidence="1">
    <location>
        <begin position="1"/>
        <end position="11"/>
    </location>
</feature>
<name>A0AAD6QFM6_9ROSI</name>
<evidence type="ECO:0000313" key="4">
    <source>
        <dbReference type="EMBL" id="KAJ6989502.1"/>
    </source>
</evidence>
<evidence type="ECO:0000313" key="3">
    <source>
        <dbReference type="EMBL" id="KAJ6989496.1"/>
    </source>
</evidence>
<reference evidence="3" key="1">
    <citation type="journal article" date="2023" name="Mol. Ecol. Resour.">
        <title>Chromosome-level genome assembly of a triploid poplar Populus alba 'Berolinensis'.</title>
        <authorList>
            <person name="Chen S."/>
            <person name="Yu Y."/>
            <person name="Wang X."/>
            <person name="Wang S."/>
            <person name="Zhang T."/>
            <person name="Zhou Y."/>
            <person name="He R."/>
            <person name="Meng N."/>
            <person name="Wang Y."/>
            <person name="Liu W."/>
            <person name="Liu Z."/>
            <person name="Liu J."/>
            <person name="Guo Q."/>
            <person name="Huang H."/>
            <person name="Sederoff R.R."/>
            <person name="Wang G."/>
            <person name="Qu G."/>
            <person name="Chen S."/>
        </authorList>
    </citation>
    <scope>NUCLEOTIDE SEQUENCE</scope>
    <source>
        <strain evidence="3">SC-2020</strain>
    </source>
</reference>
<evidence type="ECO:0000313" key="2">
    <source>
        <dbReference type="EMBL" id="KAJ6989322.1"/>
    </source>
</evidence>
<protein>
    <submittedName>
        <fullName evidence="3">Uncharacterized protein</fullName>
    </submittedName>
</protein>
<dbReference type="AlphaFoldDB" id="A0AAD6QFM6"/>
<feature type="compositionally biased region" description="Polar residues" evidence="1">
    <location>
        <begin position="52"/>
        <end position="61"/>
    </location>
</feature>
<organism evidence="3 5">
    <name type="scientific">Populus alba x Populus x berolinensis</name>
    <dbReference type="NCBI Taxonomy" id="444605"/>
    <lineage>
        <taxon>Eukaryota</taxon>
        <taxon>Viridiplantae</taxon>
        <taxon>Streptophyta</taxon>
        <taxon>Embryophyta</taxon>
        <taxon>Tracheophyta</taxon>
        <taxon>Spermatophyta</taxon>
        <taxon>Magnoliopsida</taxon>
        <taxon>eudicotyledons</taxon>
        <taxon>Gunneridae</taxon>
        <taxon>Pentapetalae</taxon>
        <taxon>rosids</taxon>
        <taxon>fabids</taxon>
        <taxon>Malpighiales</taxon>
        <taxon>Salicaceae</taxon>
        <taxon>Saliceae</taxon>
        <taxon>Populus</taxon>
    </lineage>
</organism>
<gene>
    <name evidence="2" type="ORF">NC653_022031</name>
    <name evidence="3" type="ORF">NC653_022156</name>
    <name evidence="4" type="ORF">NC653_022161</name>
</gene>
<keyword evidence="5" id="KW-1185">Reference proteome</keyword>
<sequence>MRYRQRNDQIAKRNVSTTFLPRPEMEAPATVEMSRRTEMEAPATVETDTYSQLHEQAQNESCHALSRTKKIK</sequence>
<proteinExistence type="predicted"/>
<dbReference type="EMBL" id="JAQIZT010000008">
    <property type="protein sequence ID" value="KAJ6989322.1"/>
    <property type="molecule type" value="Genomic_DNA"/>
</dbReference>
<dbReference type="EMBL" id="JAQIZT010000008">
    <property type="protein sequence ID" value="KAJ6989496.1"/>
    <property type="molecule type" value="Genomic_DNA"/>
</dbReference>
<accession>A0AAD6QFM6</accession>